<protein>
    <submittedName>
        <fullName evidence="1">Uncharacterized protein</fullName>
    </submittedName>
</protein>
<proteinExistence type="predicted"/>
<evidence type="ECO:0000313" key="1">
    <source>
        <dbReference type="EMBL" id="OXV09644.1"/>
    </source>
</evidence>
<dbReference type="AlphaFoldDB" id="A0A232LZY8"/>
<feature type="non-terminal residue" evidence="1">
    <location>
        <position position="27"/>
    </location>
</feature>
<name>A0A232LZY8_9EURO</name>
<accession>A0A232LZY8</accession>
<organism evidence="1 2">
    <name type="scientific">Elaphomyces granulatus</name>
    <dbReference type="NCBI Taxonomy" id="519963"/>
    <lineage>
        <taxon>Eukaryota</taxon>
        <taxon>Fungi</taxon>
        <taxon>Dikarya</taxon>
        <taxon>Ascomycota</taxon>
        <taxon>Pezizomycotina</taxon>
        <taxon>Eurotiomycetes</taxon>
        <taxon>Eurotiomycetidae</taxon>
        <taxon>Eurotiales</taxon>
        <taxon>Elaphomycetaceae</taxon>
        <taxon>Elaphomyces</taxon>
    </lineage>
</organism>
<evidence type="ECO:0000313" key="2">
    <source>
        <dbReference type="Proteomes" id="UP000243515"/>
    </source>
</evidence>
<sequence>MANLHQQISMEIKWSQEQMKKYYDKGR</sequence>
<keyword evidence="2" id="KW-1185">Reference proteome</keyword>
<dbReference type="Proteomes" id="UP000243515">
    <property type="component" value="Unassembled WGS sequence"/>
</dbReference>
<dbReference type="EMBL" id="NPHW01003406">
    <property type="protein sequence ID" value="OXV09644.1"/>
    <property type="molecule type" value="Genomic_DNA"/>
</dbReference>
<comment type="caution">
    <text evidence="1">The sequence shown here is derived from an EMBL/GenBank/DDBJ whole genome shotgun (WGS) entry which is preliminary data.</text>
</comment>
<gene>
    <name evidence="1" type="ORF">Egran_02593</name>
</gene>
<reference evidence="1 2" key="1">
    <citation type="journal article" date="2015" name="Environ. Microbiol.">
        <title>Metagenome sequence of Elaphomyces granulatus from sporocarp tissue reveals Ascomycota ectomycorrhizal fingerprints of genome expansion and a Proteobacteria-rich microbiome.</title>
        <authorList>
            <person name="Quandt C.A."/>
            <person name="Kohler A."/>
            <person name="Hesse C.N."/>
            <person name="Sharpton T.J."/>
            <person name="Martin F."/>
            <person name="Spatafora J.W."/>
        </authorList>
    </citation>
    <scope>NUCLEOTIDE SEQUENCE [LARGE SCALE GENOMIC DNA]</scope>
    <source>
        <strain evidence="1 2">OSC145934</strain>
    </source>
</reference>